<name>A0AA38MIC7_9CUCU</name>
<dbReference type="Proteomes" id="UP001168821">
    <property type="component" value="Unassembled WGS sequence"/>
</dbReference>
<protein>
    <recommendedName>
        <fullName evidence="1">DUF659 domain-containing protein</fullName>
    </recommendedName>
</protein>
<dbReference type="EMBL" id="JALNTZ010000003">
    <property type="protein sequence ID" value="KAJ3658025.1"/>
    <property type="molecule type" value="Genomic_DNA"/>
</dbReference>
<evidence type="ECO:0000313" key="3">
    <source>
        <dbReference type="Proteomes" id="UP001168821"/>
    </source>
</evidence>
<dbReference type="InterPro" id="IPR007021">
    <property type="entry name" value="DUF659"/>
</dbReference>
<feature type="domain" description="DUF659" evidence="1">
    <location>
        <begin position="135"/>
        <end position="275"/>
    </location>
</feature>
<dbReference type="GO" id="GO:0003690">
    <property type="term" value="F:double-stranded DNA binding"/>
    <property type="evidence" value="ECO:0007669"/>
    <property type="project" value="InterPro"/>
</dbReference>
<evidence type="ECO:0000313" key="2">
    <source>
        <dbReference type="EMBL" id="KAJ3658025.1"/>
    </source>
</evidence>
<evidence type="ECO:0000259" key="1">
    <source>
        <dbReference type="Pfam" id="PF04937"/>
    </source>
</evidence>
<dbReference type="SUPFAM" id="SSF53098">
    <property type="entry name" value="Ribonuclease H-like"/>
    <property type="match status" value="1"/>
</dbReference>
<reference evidence="2" key="1">
    <citation type="journal article" date="2023" name="G3 (Bethesda)">
        <title>Whole genome assemblies of Zophobas morio and Tenebrio molitor.</title>
        <authorList>
            <person name="Kaur S."/>
            <person name="Stinson S.A."/>
            <person name="diCenzo G.C."/>
        </authorList>
    </citation>
    <scope>NUCLEOTIDE SEQUENCE</scope>
    <source>
        <strain evidence="2">QUZm001</strain>
    </source>
</reference>
<dbReference type="InterPro" id="IPR033375">
    <property type="entry name" value="Cggbp1"/>
</dbReference>
<dbReference type="GO" id="GO:0006357">
    <property type="term" value="P:regulation of transcription by RNA polymerase II"/>
    <property type="evidence" value="ECO:0007669"/>
    <property type="project" value="InterPro"/>
</dbReference>
<gene>
    <name evidence="2" type="ORF">Zmor_009792</name>
</gene>
<dbReference type="AlphaFoldDB" id="A0AA38MIC7"/>
<organism evidence="2 3">
    <name type="scientific">Zophobas morio</name>
    <dbReference type="NCBI Taxonomy" id="2755281"/>
    <lineage>
        <taxon>Eukaryota</taxon>
        <taxon>Metazoa</taxon>
        <taxon>Ecdysozoa</taxon>
        <taxon>Arthropoda</taxon>
        <taxon>Hexapoda</taxon>
        <taxon>Insecta</taxon>
        <taxon>Pterygota</taxon>
        <taxon>Neoptera</taxon>
        <taxon>Endopterygota</taxon>
        <taxon>Coleoptera</taxon>
        <taxon>Polyphaga</taxon>
        <taxon>Cucujiformia</taxon>
        <taxon>Tenebrionidae</taxon>
        <taxon>Zophobas</taxon>
    </lineage>
</organism>
<proteinExistence type="predicted"/>
<keyword evidence="3" id="KW-1185">Reference proteome</keyword>
<accession>A0AA38MIC7</accession>
<sequence>MPKVKSTPDEWIKDFPELKLENNKIFCRACVKTIQSDKKYNVTQHVRTTLHVERKKMFEVSKIKQQTKHESVASTSTKDEQFQFNFDLCKMMIQSNIPLKKLEKGSLLEFLEKHCNRHIPVESTLRKNYVGPVFQQVYNEIKHRIGDNYLWFAVDETTDSCGRYVASLIVGILNENFPSRGYAVSLKMLDKTNGNTITRFVNDSFTSLFLSNAVPANQILLMISDAARYMLKAGNNLKILYPNLIHSTCNAHGLNRVAEGIRLQFPTVNKLVANAPLRVQHFTEKFPNIPLPPEPIITRWGTWLQTTFYYDKYIKEFEEVVTEFSEDSSQSIKDCINILENKDLRQDLAFLRSNYQFVCEVIEKLEKPNMLLVDAINLVKEFKQQANAVRGDIGTRVSQKLDEVLNKNAGFGVLSDVARVLQDQKVENLELDSTLVAKFKFAPTTSVDVERTFSNFKHILNDRRKNFTVDNLEHSTIINCFKEN</sequence>
<dbReference type="GO" id="GO:0005634">
    <property type="term" value="C:nucleus"/>
    <property type="evidence" value="ECO:0007669"/>
    <property type="project" value="InterPro"/>
</dbReference>
<comment type="caution">
    <text evidence="2">The sequence shown here is derived from an EMBL/GenBank/DDBJ whole genome shotgun (WGS) entry which is preliminary data.</text>
</comment>
<dbReference type="PANTHER" id="PTHR32344:SF1">
    <property type="entry name" value="U1-TYPE DOMAIN-CONTAINING PROTEIN"/>
    <property type="match status" value="1"/>
</dbReference>
<dbReference type="Pfam" id="PF04937">
    <property type="entry name" value="DUF659"/>
    <property type="match status" value="1"/>
</dbReference>
<dbReference type="InterPro" id="IPR012337">
    <property type="entry name" value="RNaseH-like_sf"/>
</dbReference>
<dbReference type="PANTHER" id="PTHR32344">
    <property type="entry name" value="U1-TYPE DOMAIN-CONTAINING PROTEIN"/>
    <property type="match status" value="1"/>
</dbReference>